<accession>A0ABX4H5T4</accession>
<evidence type="ECO:0000256" key="3">
    <source>
        <dbReference type="ARBA" id="ARBA00022691"/>
    </source>
</evidence>
<reference evidence="8" key="1">
    <citation type="submission" date="2017-08" db="EMBL/GenBank/DDBJ databases">
        <authorList>
            <person name="Alvarez-Ponce D."/>
            <person name="Weitzman C.L."/>
            <person name="Tillett R.L."/>
            <person name="Sandmeier F.C."/>
            <person name="Tracy C.R."/>
        </authorList>
    </citation>
    <scope>NUCLEOTIDE SEQUENCE [LARGE SCALE GENOMIC DNA]</scope>
    <source>
        <strain evidence="8">PS6</strain>
    </source>
</reference>
<keyword evidence="1 5" id="KW-0489">Methyltransferase</keyword>
<dbReference type="CDD" id="cd00315">
    <property type="entry name" value="Cyt_C5_DNA_methylase"/>
    <property type="match status" value="1"/>
</dbReference>
<organism evidence="8 9">
    <name type="scientific">Mycoplasmopsis agassizii</name>
    <dbReference type="NCBI Taxonomy" id="33922"/>
    <lineage>
        <taxon>Bacteria</taxon>
        <taxon>Bacillati</taxon>
        <taxon>Mycoplasmatota</taxon>
        <taxon>Mycoplasmoidales</taxon>
        <taxon>Metamycoplasmataceae</taxon>
        <taxon>Mycoplasmopsis</taxon>
    </lineage>
</organism>
<dbReference type="Proteomes" id="UP000217033">
    <property type="component" value="Unassembled WGS sequence"/>
</dbReference>
<sequence length="679" mass="76802">MNKLKVIDLFCGVGGFSYGFEMTNLYEVVLGVDLWETALNTFKKNHSSTNLLLNNITKVELSYWEQYKNKIDVIIAGPPCQGFSMSGKREINDIRNTLFEQVVKVAEVIEPKYIVIENVVGLLSMKNDQGEDIKELIQKGFENIGYRVNYKVLNAADYGVPQARKRVIFLISKNYPLDFPEAIYDKENYITVGDALGNVDPDGDTYFCPSTKYQKLMEGNSKITNHSRRNSNELVTKRMSYIPQGGNWQNIPVELGTGGGTHSNAYKRLDPNKPSITIKHAAKAMIIHPLKDRILTVREVARLQSFNDNFEFTGSNSDQHQQLANAVPPLLGKAIAEQIYKNISFEKETQLKFIDLFSGLGGFRLAFEKNNCKCVFSSEIDKYAIETYKANFNETPKGDITKIDSNDIPNHDILCAGFPCQSFSIAGKRLGFNDTRGTLFFEIARILKDKKPSAFILENVKGIVNHDGGKTLETILNIINDLGYSYQYKVLNSKDFGIPQSRERWYCIGIKNGLNVTADDFVFPTKSESKINLNQIIKSNNDPKYQITKTAKKNIDFFVNKKNIDVKNNSLAYEIRPSRCQFKLDGIAPTLTAKMGTGGNNIPVVIKQNRKLTENECLQIMGYPDGYKIKEGYQSYKQIGNSVVVPVITKLAEELVRILNFNRNITDKEKQFKQSLIFN</sequence>
<evidence type="ECO:0000256" key="7">
    <source>
        <dbReference type="RuleBase" id="RU000417"/>
    </source>
</evidence>
<dbReference type="SUPFAM" id="SSF53335">
    <property type="entry name" value="S-adenosyl-L-methionine-dependent methyltransferases"/>
    <property type="match status" value="2"/>
</dbReference>
<gene>
    <name evidence="8" type="ORF">CJF60_00980</name>
</gene>
<keyword evidence="9" id="KW-1185">Reference proteome</keyword>
<dbReference type="PROSITE" id="PS51679">
    <property type="entry name" value="SAM_MT_C5"/>
    <property type="match status" value="2"/>
</dbReference>
<feature type="active site" evidence="5">
    <location>
        <position position="420"/>
    </location>
</feature>
<dbReference type="InterPro" id="IPR018117">
    <property type="entry name" value="C5_DNA_meth_AS"/>
</dbReference>
<evidence type="ECO:0000256" key="2">
    <source>
        <dbReference type="ARBA" id="ARBA00022679"/>
    </source>
</evidence>
<dbReference type="Gene3D" id="3.90.120.10">
    <property type="entry name" value="DNA Methylase, subunit A, domain 2"/>
    <property type="match status" value="2"/>
</dbReference>
<dbReference type="NCBIfam" id="TIGR00675">
    <property type="entry name" value="dcm"/>
    <property type="match status" value="2"/>
</dbReference>
<comment type="catalytic activity">
    <reaction evidence="7">
        <text>a 2'-deoxycytidine in DNA + S-adenosyl-L-methionine = a 5-methyl-2'-deoxycytidine in DNA + S-adenosyl-L-homocysteine + H(+)</text>
        <dbReference type="Rhea" id="RHEA:13681"/>
        <dbReference type="Rhea" id="RHEA-COMP:11369"/>
        <dbReference type="Rhea" id="RHEA-COMP:11370"/>
        <dbReference type="ChEBI" id="CHEBI:15378"/>
        <dbReference type="ChEBI" id="CHEBI:57856"/>
        <dbReference type="ChEBI" id="CHEBI:59789"/>
        <dbReference type="ChEBI" id="CHEBI:85452"/>
        <dbReference type="ChEBI" id="CHEBI:85454"/>
        <dbReference type="EC" id="2.1.1.37"/>
    </reaction>
</comment>
<dbReference type="RefSeq" id="WP_084231808.1">
    <property type="nucleotide sequence ID" value="NZ_FWXE01000001.1"/>
</dbReference>
<dbReference type="PANTHER" id="PTHR46098">
    <property type="entry name" value="TRNA (CYTOSINE(38)-C(5))-METHYLTRANSFERASE"/>
    <property type="match status" value="1"/>
</dbReference>
<dbReference type="PRINTS" id="PR00105">
    <property type="entry name" value="C5METTRFRASE"/>
</dbReference>
<evidence type="ECO:0000256" key="4">
    <source>
        <dbReference type="ARBA" id="ARBA00022747"/>
    </source>
</evidence>
<evidence type="ECO:0000256" key="5">
    <source>
        <dbReference type="PROSITE-ProRule" id="PRU01016"/>
    </source>
</evidence>
<comment type="caution">
    <text evidence="8">The sequence shown here is derived from an EMBL/GenBank/DDBJ whole genome shotgun (WGS) entry which is preliminary data.</text>
</comment>
<comment type="similarity">
    <text evidence="5 6">Belongs to the class I-like SAM-binding methyltransferase superfamily. C5-methyltransferase family.</text>
</comment>
<dbReference type="EMBL" id="NQMN01000001">
    <property type="protein sequence ID" value="PAF55245.1"/>
    <property type="molecule type" value="Genomic_DNA"/>
</dbReference>
<dbReference type="InterPro" id="IPR031303">
    <property type="entry name" value="C5_meth_CS"/>
</dbReference>
<dbReference type="EC" id="2.1.1.37" evidence="7"/>
<evidence type="ECO:0000256" key="1">
    <source>
        <dbReference type="ARBA" id="ARBA00022603"/>
    </source>
</evidence>
<evidence type="ECO:0000313" key="8">
    <source>
        <dbReference type="EMBL" id="PAF55245.1"/>
    </source>
</evidence>
<protein>
    <recommendedName>
        <fullName evidence="7">Cytosine-specific methyltransferase</fullName>
        <ecNumber evidence="7">2.1.1.37</ecNumber>
    </recommendedName>
</protein>
<keyword evidence="4" id="KW-0680">Restriction system</keyword>
<dbReference type="PANTHER" id="PTHR46098:SF1">
    <property type="entry name" value="TRNA (CYTOSINE(38)-C(5))-METHYLTRANSFERASE"/>
    <property type="match status" value="1"/>
</dbReference>
<dbReference type="InterPro" id="IPR001525">
    <property type="entry name" value="C5_MeTfrase"/>
</dbReference>
<proteinExistence type="inferred from homology"/>
<feature type="active site" evidence="5">
    <location>
        <position position="80"/>
    </location>
</feature>
<dbReference type="InterPro" id="IPR050750">
    <property type="entry name" value="C5-MTase"/>
</dbReference>
<keyword evidence="2 5" id="KW-0808">Transferase</keyword>
<keyword evidence="3 5" id="KW-0949">S-adenosyl-L-methionine</keyword>
<evidence type="ECO:0000313" key="9">
    <source>
        <dbReference type="Proteomes" id="UP000217033"/>
    </source>
</evidence>
<dbReference type="PROSITE" id="PS00095">
    <property type="entry name" value="C5_MTASE_2"/>
    <property type="match status" value="1"/>
</dbReference>
<dbReference type="PROSITE" id="PS00094">
    <property type="entry name" value="C5_MTASE_1"/>
    <property type="match status" value="2"/>
</dbReference>
<evidence type="ECO:0000256" key="6">
    <source>
        <dbReference type="RuleBase" id="RU000416"/>
    </source>
</evidence>
<dbReference type="Pfam" id="PF00145">
    <property type="entry name" value="DNA_methylase"/>
    <property type="match status" value="2"/>
</dbReference>
<name>A0ABX4H5T4_9BACT</name>
<dbReference type="Gene3D" id="3.40.50.150">
    <property type="entry name" value="Vaccinia Virus protein VP39"/>
    <property type="match status" value="2"/>
</dbReference>
<dbReference type="InterPro" id="IPR029063">
    <property type="entry name" value="SAM-dependent_MTases_sf"/>
</dbReference>